<dbReference type="InterPro" id="IPR002645">
    <property type="entry name" value="STAS_dom"/>
</dbReference>
<accession>A0ABQ9E5I3</accession>
<dbReference type="Pfam" id="PF01740">
    <property type="entry name" value="STAS"/>
    <property type="match status" value="1"/>
</dbReference>
<gene>
    <name evidence="8" type="ORF">KUTeg_023609</name>
</gene>
<feature type="transmembrane region" description="Helical" evidence="6">
    <location>
        <begin position="103"/>
        <end position="127"/>
    </location>
</feature>
<feature type="region of interest" description="Disordered" evidence="5">
    <location>
        <begin position="617"/>
        <end position="654"/>
    </location>
</feature>
<keyword evidence="4 6" id="KW-0472">Membrane</keyword>
<evidence type="ECO:0000256" key="6">
    <source>
        <dbReference type="SAM" id="Phobius"/>
    </source>
</evidence>
<dbReference type="InterPro" id="IPR001902">
    <property type="entry name" value="SLC26A/SulP_fam"/>
</dbReference>
<dbReference type="PANTHER" id="PTHR11814">
    <property type="entry name" value="SULFATE TRANSPORTER"/>
    <property type="match status" value="1"/>
</dbReference>
<feature type="region of interest" description="Disordered" evidence="5">
    <location>
        <begin position="668"/>
        <end position="724"/>
    </location>
</feature>
<sequence>MLRSVSDGENVGYNNDPSGPVRTSRRSSSQYAGDNAIYMKRPPYTQVAFDEVHLKEKAEIEKTSLQDKVKKQIFCSKKRLWKLFTTFFPIIKVLRYYKIKENILIDILSGVTVGILHIPQALAFGYLTSVKLENGLYTSIWPIIIYVIFGTSQHVSMGTSAVICIVTASVVDRQADEFKLANPDLLQEFAKSDGNTTVMPKWEDIPAFMDYKENVAMSITLFEGAILLIMGFLRLGFITAYLSESFFNAFTSGAAVHIATSQIPAIIGISIPRYGGAFKIIKTYTALFSNIEMIEWETCLTALISIAILVFVKEFINEKFKDKLFIPIPVELIVVILATIISYFSNLKEYRVDVVGSIPSDLPVPVIPDITGFQNYFVDCFVIAILIFANTIAMAKVCAKKHNYEIDDSQELIAYGMCNFLSSFLKCFPSAVAPPRSMVASNMNTKSTLSGVFVTVLMILVVMAMSPLFEPLPKAALASIIIVALKGLFIQMGDCVKFWRINKHDFVIWLFTILSVVFLDIDLGLGIGVGISLITVVTQTQFSRGYRLGRTMKDSVIVEHKVYRDSVEQPGVKIFRFQSNLYFANAEIFRSALYRSTVNPRKLLKLLKKQEKKLAKAGKSGIDEMENGQIKRNNSDSNLIQNGKSPKSSTTNLTDFSSSLYDNQVFTVSDEKGSGGSQNNGLSVESKYRQPKLSIASNISGMTDEEEEEEDPEDGQEPVSEKKLRRLRRTHHVIVDCSNMNYLDASGANVLGHISSEYAHVNITFFIAGCSKEIRRTMEHANTYDKIPKTNVFLEVYDAIAVARMGTVQPLPAVLEDFDDDEAGEDSYITKM</sequence>
<evidence type="ECO:0000256" key="4">
    <source>
        <dbReference type="ARBA" id="ARBA00023136"/>
    </source>
</evidence>
<feature type="transmembrane region" description="Helical" evidence="6">
    <location>
        <begin position="294"/>
        <end position="312"/>
    </location>
</feature>
<dbReference type="NCBIfam" id="TIGR00815">
    <property type="entry name" value="sulP"/>
    <property type="match status" value="1"/>
</dbReference>
<protein>
    <recommendedName>
        <fullName evidence="7">STAS domain-containing protein</fullName>
    </recommendedName>
</protein>
<dbReference type="InterPro" id="IPR036513">
    <property type="entry name" value="STAS_dom_sf"/>
</dbReference>
<dbReference type="Proteomes" id="UP001217089">
    <property type="component" value="Unassembled WGS sequence"/>
</dbReference>
<name>A0ABQ9E5I3_TEGGR</name>
<dbReference type="EMBL" id="JARBDR010000921">
    <property type="protein sequence ID" value="KAJ8299549.1"/>
    <property type="molecule type" value="Genomic_DNA"/>
</dbReference>
<dbReference type="InterPro" id="IPR011547">
    <property type="entry name" value="SLC26A/SulP_dom"/>
</dbReference>
<dbReference type="SUPFAM" id="SSF52091">
    <property type="entry name" value="SpoIIaa-like"/>
    <property type="match status" value="1"/>
</dbReference>
<feature type="transmembrane region" description="Helical" evidence="6">
    <location>
        <begin position="376"/>
        <end position="395"/>
    </location>
</feature>
<feature type="transmembrane region" description="Helical" evidence="6">
    <location>
        <begin position="324"/>
        <end position="344"/>
    </location>
</feature>
<evidence type="ECO:0000313" key="9">
    <source>
        <dbReference type="Proteomes" id="UP001217089"/>
    </source>
</evidence>
<feature type="region of interest" description="Disordered" evidence="5">
    <location>
        <begin position="1"/>
        <end position="27"/>
    </location>
</feature>
<keyword evidence="3 6" id="KW-1133">Transmembrane helix</keyword>
<feature type="domain" description="STAS" evidence="7">
    <location>
        <begin position="562"/>
        <end position="803"/>
    </location>
</feature>
<dbReference type="PROSITE" id="PS50801">
    <property type="entry name" value="STAS"/>
    <property type="match status" value="1"/>
</dbReference>
<feature type="transmembrane region" description="Helical" evidence="6">
    <location>
        <begin position="506"/>
        <end position="534"/>
    </location>
</feature>
<feature type="transmembrane region" description="Helical" evidence="6">
    <location>
        <begin position="475"/>
        <end position="494"/>
    </location>
</feature>
<proteinExistence type="predicted"/>
<evidence type="ECO:0000256" key="2">
    <source>
        <dbReference type="ARBA" id="ARBA00022692"/>
    </source>
</evidence>
<evidence type="ECO:0000256" key="1">
    <source>
        <dbReference type="ARBA" id="ARBA00004141"/>
    </source>
</evidence>
<evidence type="ECO:0000256" key="3">
    <source>
        <dbReference type="ARBA" id="ARBA00022989"/>
    </source>
</evidence>
<evidence type="ECO:0000259" key="7">
    <source>
        <dbReference type="PROSITE" id="PS50801"/>
    </source>
</evidence>
<feature type="compositionally biased region" description="Polar residues" evidence="5">
    <location>
        <begin position="630"/>
        <end position="654"/>
    </location>
</feature>
<dbReference type="CDD" id="cd07042">
    <property type="entry name" value="STAS_SulP_like_sulfate_transporter"/>
    <property type="match status" value="1"/>
</dbReference>
<keyword evidence="9" id="KW-1185">Reference proteome</keyword>
<dbReference type="Pfam" id="PF00916">
    <property type="entry name" value="Sulfate_transp"/>
    <property type="match status" value="1"/>
</dbReference>
<comment type="subcellular location">
    <subcellularLocation>
        <location evidence="1">Membrane</location>
        <topology evidence="1">Multi-pass membrane protein</topology>
    </subcellularLocation>
</comment>
<dbReference type="Gene3D" id="3.30.750.24">
    <property type="entry name" value="STAS domain"/>
    <property type="match status" value="1"/>
</dbReference>
<evidence type="ECO:0000256" key="5">
    <source>
        <dbReference type="SAM" id="MobiDB-lite"/>
    </source>
</evidence>
<keyword evidence="2 6" id="KW-0812">Transmembrane</keyword>
<feature type="transmembrane region" description="Helical" evidence="6">
    <location>
        <begin position="448"/>
        <end position="469"/>
    </location>
</feature>
<evidence type="ECO:0000313" key="8">
    <source>
        <dbReference type="EMBL" id="KAJ8299549.1"/>
    </source>
</evidence>
<feature type="compositionally biased region" description="Acidic residues" evidence="5">
    <location>
        <begin position="703"/>
        <end position="716"/>
    </location>
</feature>
<feature type="transmembrane region" description="Helical" evidence="6">
    <location>
        <begin position="219"/>
        <end position="242"/>
    </location>
</feature>
<organism evidence="8 9">
    <name type="scientific">Tegillarca granosa</name>
    <name type="common">Malaysian cockle</name>
    <name type="synonym">Anadara granosa</name>
    <dbReference type="NCBI Taxonomy" id="220873"/>
    <lineage>
        <taxon>Eukaryota</taxon>
        <taxon>Metazoa</taxon>
        <taxon>Spiralia</taxon>
        <taxon>Lophotrochozoa</taxon>
        <taxon>Mollusca</taxon>
        <taxon>Bivalvia</taxon>
        <taxon>Autobranchia</taxon>
        <taxon>Pteriomorphia</taxon>
        <taxon>Arcoida</taxon>
        <taxon>Arcoidea</taxon>
        <taxon>Arcidae</taxon>
        <taxon>Tegillarca</taxon>
    </lineage>
</organism>
<comment type="caution">
    <text evidence="8">The sequence shown here is derived from an EMBL/GenBank/DDBJ whole genome shotgun (WGS) entry which is preliminary data.</text>
</comment>
<reference evidence="8 9" key="1">
    <citation type="submission" date="2022-12" db="EMBL/GenBank/DDBJ databases">
        <title>Chromosome-level genome of Tegillarca granosa.</title>
        <authorList>
            <person name="Kim J."/>
        </authorList>
    </citation>
    <scope>NUCLEOTIDE SEQUENCE [LARGE SCALE GENOMIC DNA]</scope>
    <source>
        <strain evidence="8">Teg-2019</strain>
        <tissue evidence="8">Adductor muscle</tissue>
    </source>
</reference>